<name>A0A8H6NCF0_9PEZI</name>
<evidence type="ECO:0000313" key="3">
    <source>
        <dbReference type="Proteomes" id="UP000654918"/>
    </source>
</evidence>
<keyword evidence="3" id="KW-1185">Reference proteome</keyword>
<organism evidence="2 3">
    <name type="scientific">Colletotrichum plurivorum</name>
    <dbReference type="NCBI Taxonomy" id="2175906"/>
    <lineage>
        <taxon>Eukaryota</taxon>
        <taxon>Fungi</taxon>
        <taxon>Dikarya</taxon>
        <taxon>Ascomycota</taxon>
        <taxon>Pezizomycotina</taxon>
        <taxon>Sordariomycetes</taxon>
        <taxon>Hypocreomycetidae</taxon>
        <taxon>Glomerellales</taxon>
        <taxon>Glomerellaceae</taxon>
        <taxon>Colletotrichum</taxon>
        <taxon>Colletotrichum orchidearum species complex</taxon>
    </lineage>
</organism>
<evidence type="ECO:0000313" key="2">
    <source>
        <dbReference type="EMBL" id="KAF6828184.1"/>
    </source>
</evidence>
<feature type="region of interest" description="Disordered" evidence="1">
    <location>
        <begin position="40"/>
        <end position="79"/>
    </location>
</feature>
<protein>
    <submittedName>
        <fullName evidence="2">Uncharacterized protein</fullName>
    </submittedName>
</protein>
<dbReference type="AlphaFoldDB" id="A0A8H6NCF0"/>
<evidence type="ECO:0000256" key="1">
    <source>
        <dbReference type="SAM" id="MobiDB-lite"/>
    </source>
</evidence>
<reference evidence="2" key="1">
    <citation type="journal article" date="2020" name="Phytopathology">
        <title>Genome Sequence Resources of Colletotrichum truncatum, C. plurivorum, C. musicola, and C. sojae: Four Species Pathogenic to Soybean (Glycine max).</title>
        <authorList>
            <person name="Rogerio F."/>
            <person name="Boufleur T.R."/>
            <person name="Ciampi-Guillardi M."/>
            <person name="Sukno S.A."/>
            <person name="Thon M.R."/>
            <person name="Massola Junior N.S."/>
            <person name="Baroncelli R."/>
        </authorList>
    </citation>
    <scope>NUCLEOTIDE SEQUENCE</scope>
    <source>
        <strain evidence="2">LFN00145</strain>
    </source>
</reference>
<dbReference type="Proteomes" id="UP000654918">
    <property type="component" value="Unassembled WGS sequence"/>
</dbReference>
<sequence length="79" mass="8786">MVVGLWSGLSSLGDRVEVFSSRGGTENIPRRLASQRAVSIVEPPASLKNERRMHRPRYSAQDPDLRPAELNGRPFISGR</sequence>
<gene>
    <name evidence="2" type="ORF">CPLU01_08663</name>
</gene>
<comment type="caution">
    <text evidence="2">The sequence shown here is derived from an EMBL/GenBank/DDBJ whole genome shotgun (WGS) entry which is preliminary data.</text>
</comment>
<dbReference type="EMBL" id="WIGO01000126">
    <property type="protein sequence ID" value="KAF6828184.1"/>
    <property type="molecule type" value="Genomic_DNA"/>
</dbReference>
<proteinExistence type="predicted"/>
<accession>A0A8H6NCF0</accession>